<dbReference type="Gene3D" id="3.90.220.20">
    <property type="entry name" value="DNA methylase specificity domains"/>
    <property type="match status" value="2"/>
</dbReference>
<evidence type="ECO:0000259" key="4">
    <source>
        <dbReference type="Pfam" id="PF01420"/>
    </source>
</evidence>
<protein>
    <submittedName>
        <fullName evidence="5">EcoKI restriction-modification system protein HsdS</fullName>
    </submittedName>
</protein>
<dbReference type="GO" id="GO:0009307">
    <property type="term" value="P:DNA restriction-modification system"/>
    <property type="evidence" value="ECO:0007669"/>
    <property type="project" value="UniProtKB-KW"/>
</dbReference>
<evidence type="ECO:0000313" key="6">
    <source>
        <dbReference type="Proteomes" id="UP000014617"/>
    </source>
</evidence>
<evidence type="ECO:0000256" key="1">
    <source>
        <dbReference type="ARBA" id="ARBA00010923"/>
    </source>
</evidence>
<keyword evidence="2" id="KW-0680">Restriction system</keyword>
<dbReference type="PATRIC" id="fig|482300.6.peg.1014"/>
<keyword evidence="3" id="KW-0238">DNA-binding</keyword>
<evidence type="ECO:0000313" key="5">
    <source>
        <dbReference type="EMBL" id="EPF23945.1"/>
    </source>
</evidence>
<dbReference type="Pfam" id="PF01420">
    <property type="entry name" value="Methylase_S"/>
    <property type="match status" value="1"/>
</dbReference>
<sequence>MARVSTRSFLFFRLSPAEEQQHKCYLLRQGEIRKRIDAYSNQSKFKQLINKIYSVSYPVQIIQNIASDIFSGSTPVAKGNAYIEPPNGVRFLRSGEITEDGEVTSMGEVHITEEVHNGLLRRSQLNSGDVLIAIVGATIGSVGVYERNKPSNINQAIAVVRLRDKEILPKYLCYYLKSNIGQGLLDFFKRPVARANINLEEISEIPVLIPPREIQLSLVAAMDEARSHRKQKLAESDQLISSIDAEILKILQINQTINIPERKYFSVSNSSIKNSRFDAFFFQPHLISADLLIRNYKSGITELSEILSMEPINGIDSRKYVAFGERYLRVKNIKPFEIKTDDIVYVENNLSVKQRKINLLENDILITRKGSFGICTKVDKSVTDCLISSEIILLRISKTSPYEVDFLVAWLNSSIIQSILNRHKSGAIMGHLTQDGPIQV</sequence>
<proteinExistence type="inferred from homology"/>
<dbReference type="RefSeq" id="WP_016514831.1">
    <property type="nucleotide sequence ID" value="NZ_ASZQ01000127.1"/>
</dbReference>
<dbReference type="REBASE" id="69032">
    <property type="entry name" value="S.Mae777ORF897P"/>
</dbReference>
<dbReference type="Proteomes" id="UP000014617">
    <property type="component" value="Unassembled WGS sequence"/>
</dbReference>
<dbReference type="InterPro" id="IPR000055">
    <property type="entry name" value="Restrct_endonuc_typeI_TRD"/>
</dbReference>
<name>S3JFS4_MICAE</name>
<gene>
    <name evidence="5" type="ORF">MAESPC_00898</name>
</gene>
<evidence type="ECO:0000256" key="3">
    <source>
        <dbReference type="ARBA" id="ARBA00023125"/>
    </source>
</evidence>
<dbReference type="OrthoDB" id="426391at2"/>
<accession>S3JFS4</accession>
<dbReference type="InterPro" id="IPR052021">
    <property type="entry name" value="Type-I_RS_S_subunit"/>
</dbReference>
<evidence type="ECO:0000256" key="2">
    <source>
        <dbReference type="ARBA" id="ARBA00022747"/>
    </source>
</evidence>
<dbReference type="AlphaFoldDB" id="S3JFS4"/>
<feature type="domain" description="Type I restriction modification DNA specificity" evidence="4">
    <location>
        <begin position="122"/>
        <end position="223"/>
    </location>
</feature>
<organism evidence="5 6">
    <name type="scientific">Microcystis aeruginosa SPC777</name>
    <dbReference type="NCBI Taxonomy" id="482300"/>
    <lineage>
        <taxon>Bacteria</taxon>
        <taxon>Bacillati</taxon>
        <taxon>Cyanobacteriota</taxon>
        <taxon>Cyanophyceae</taxon>
        <taxon>Oscillatoriophycideae</taxon>
        <taxon>Chroococcales</taxon>
        <taxon>Microcystaceae</taxon>
        <taxon>Microcystis</taxon>
    </lineage>
</organism>
<dbReference type="PANTHER" id="PTHR30408">
    <property type="entry name" value="TYPE-1 RESTRICTION ENZYME ECOKI SPECIFICITY PROTEIN"/>
    <property type="match status" value="1"/>
</dbReference>
<reference evidence="5 6" key="1">
    <citation type="journal article" date="2013" name="Genome Announc.">
        <title>Draft Genome Sequence of the Brazilian Toxic Bloom-Forming Cyanobacterium Microcystis aeruginosa Strain SPC777.</title>
        <authorList>
            <person name="Fiore M.F."/>
            <person name="Alvarenga D.O."/>
            <person name="Varani A.M."/>
            <person name="Hoff-Risseti C."/>
            <person name="Crespim E."/>
            <person name="Ramos R.T."/>
            <person name="Silva A."/>
            <person name="Schaker P.D."/>
            <person name="Heck K."/>
            <person name="Rigonato J."/>
            <person name="Schneider M.P."/>
        </authorList>
    </citation>
    <scope>NUCLEOTIDE SEQUENCE [LARGE SCALE GENOMIC DNA]</scope>
    <source>
        <strain evidence="6">SPC 777</strain>
    </source>
</reference>
<comment type="caution">
    <text evidence="5">The sequence shown here is derived from an EMBL/GenBank/DDBJ whole genome shotgun (WGS) entry which is preliminary data.</text>
</comment>
<dbReference type="GO" id="GO:0003677">
    <property type="term" value="F:DNA binding"/>
    <property type="evidence" value="ECO:0007669"/>
    <property type="project" value="UniProtKB-KW"/>
</dbReference>
<dbReference type="EMBL" id="ASZQ01000127">
    <property type="protein sequence ID" value="EPF23945.1"/>
    <property type="molecule type" value="Genomic_DNA"/>
</dbReference>
<dbReference type="InterPro" id="IPR044946">
    <property type="entry name" value="Restrct_endonuc_typeI_TRD_sf"/>
</dbReference>
<comment type="similarity">
    <text evidence="1">Belongs to the type-I restriction system S methylase family.</text>
</comment>
<dbReference type="PANTHER" id="PTHR30408:SF12">
    <property type="entry name" value="TYPE I RESTRICTION ENZYME MJAVIII SPECIFICITY SUBUNIT"/>
    <property type="match status" value="1"/>
</dbReference>
<dbReference type="SUPFAM" id="SSF116734">
    <property type="entry name" value="DNA methylase specificity domain"/>
    <property type="match status" value="2"/>
</dbReference>